<comment type="subunit">
    <text evidence="2">Heterodimer of SbcC and SbcD.</text>
</comment>
<feature type="coiled-coil region" evidence="4">
    <location>
        <begin position="658"/>
        <end position="692"/>
    </location>
</feature>
<feature type="coiled-coil region" evidence="4">
    <location>
        <begin position="441"/>
        <end position="468"/>
    </location>
</feature>
<dbReference type="SUPFAM" id="SSF52540">
    <property type="entry name" value="P-loop containing nucleoside triphosphate hydrolases"/>
    <property type="match status" value="1"/>
</dbReference>
<dbReference type="AlphaFoldDB" id="A0A1B1B0X2"/>
<evidence type="ECO:0000313" key="8">
    <source>
        <dbReference type="Proteomes" id="UP000092659"/>
    </source>
</evidence>
<gene>
    <name evidence="7" type="ORF">AVL59_25250</name>
</gene>
<feature type="compositionally biased region" description="Basic and acidic residues" evidence="5">
    <location>
        <begin position="540"/>
        <end position="562"/>
    </location>
</feature>
<feature type="region of interest" description="Disordered" evidence="5">
    <location>
        <begin position="529"/>
        <end position="570"/>
    </location>
</feature>
<protein>
    <recommendedName>
        <fullName evidence="3">Nuclease SbcCD subunit C</fullName>
    </recommendedName>
</protein>
<keyword evidence="4" id="KW-0175">Coiled coil</keyword>
<keyword evidence="7" id="KW-0540">Nuclease</keyword>
<dbReference type="Gene3D" id="3.40.50.300">
    <property type="entry name" value="P-loop containing nucleotide triphosphate hydrolases"/>
    <property type="match status" value="2"/>
</dbReference>
<dbReference type="RefSeq" id="WP_067308450.1">
    <property type="nucleotide sequence ID" value="NZ_CP016279.1"/>
</dbReference>
<comment type="similarity">
    <text evidence="1">Belongs to the SMC family. SbcC subfamily.</text>
</comment>
<dbReference type="PANTHER" id="PTHR32114">
    <property type="entry name" value="ABC TRANSPORTER ABCH.3"/>
    <property type="match status" value="1"/>
</dbReference>
<name>A0A1B1B0X2_9ACTN</name>
<dbReference type="GO" id="GO:0004527">
    <property type="term" value="F:exonuclease activity"/>
    <property type="evidence" value="ECO:0007669"/>
    <property type="project" value="UniProtKB-KW"/>
</dbReference>
<sequence>MHLHHLNIQAFGPFGNSESVDFNDLSGAGLFLLRGDTGAGKTSVLDAVCFALYGTVPGVRPTHRLRSDHAPVDRRTKVTLDFSAAGRRLKITRTPKQSYPSSRAKNGFATAEATVQLHEWAGTLDAGGDWEPVCANHQDTAREIEAVLGLSKEQFCQVVLLPQGDFAKFLRADAKDRAGLLSRLFGTSRFQELQGWLAKRSRAAKEDLEQVATGLLHLSERIDQAAGPILPEDSGARHATRPDAEQPAATLAWAQGLLDRAQEAHTVALAEEDHSDGAYQKAKQDQQAAMDLADRQTQYTDALQQRAALDEQAGGHPRLREQLDHGTRAEPLRIPLDAVERTAHAHQEAQAAETVARTALDAAHTHAGTPQLQLAHDQRHTEIGRLQGLLPQEERLTELDRQLADLKDKEAQAQGVHDDADQWLQTWPATQAEHTALIEALSKAADRIPQLEEQVKDLDATLAAARNRDTLAERLDQAQTLQSQRHAEALAAKKTWLDLRELRLNGMAGELAAELADGTPCTVCGSTVHPSKAPLPAGRPTREAEEEARTAHEEAEAAHADATRSGSDLATQHAEALGAAGTTSIASLETELEAARAAHQAACDQAGRLGTAQQHLATLRTECDTRTQQRQEAKDLLVECRTRHTALAQQQRTIALTLADARGTATTLKDRISELVREAENLSHAIDAAQLLAAAADRHQDAVNAADQAAHQAGFPTRQDAAAALRPTSLLRQWAEELKQWDHDDAIVTNTLNRSGLIEAHAQPPADLLAAADTLRQAEAQLKTTAGAPQQAHKRVTDLTPLVADLTARLADLAPLQARYALTDRLARIACATDTTNTLSMELEAYVLAARLEEIAEAANTRLQAMTSDRYLLVHSDEKEAGRRGRLKAGLGLRVLDTWTGTHRETSTLSGGETFTASLALALGLADVVTQEASGRPLGTLFIDEGFGTLDEQNLQDVMDVLDQLRAGARSVGIVSHVAELGRRIPNQLRVTKQRNGSALRHVVDTDL</sequence>
<dbReference type="InterPro" id="IPR027417">
    <property type="entry name" value="P-loop_NTPase"/>
</dbReference>
<dbReference type="Pfam" id="PF13558">
    <property type="entry name" value="SbcC_Walker_B"/>
    <property type="match status" value="1"/>
</dbReference>
<feature type="region of interest" description="Disordered" evidence="5">
    <location>
        <begin position="310"/>
        <end position="330"/>
    </location>
</feature>
<dbReference type="Pfam" id="PF13476">
    <property type="entry name" value="AAA_23"/>
    <property type="match status" value="1"/>
</dbReference>
<dbReference type="EMBL" id="CP016279">
    <property type="protein sequence ID" value="ANP52401.1"/>
    <property type="molecule type" value="Genomic_DNA"/>
</dbReference>
<dbReference type="PANTHER" id="PTHR32114:SF2">
    <property type="entry name" value="ABC TRANSPORTER ABCH.3"/>
    <property type="match status" value="1"/>
</dbReference>
<proteinExistence type="inferred from homology"/>
<feature type="domain" description="Rad50/SbcC-type AAA" evidence="6">
    <location>
        <begin position="6"/>
        <end position="208"/>
    </location>
</feature>
<dbReference type="KEGG" id="sgs:AVL59_25250"/>
<dbReference type="STRING" id="68214.AVL59_25250"/>
<dbReference type="Proteomes" id="UP000092659">
    <property type="component" value="Chromosome"/>
</dbReference>
<dbReference type="OrthoDB" id="9795626at2"/>
<evidence type="ECO:0000313" key="7">
    <source>
        <dbReference type="EMBL" id="ANP52401.1"/>
    </source>
</evidence>
<evidence type="ECO:0000256" key="4">
    <source>
        <dbReference type="SAM" id="Coils"/>
    </source>
</evidence>
<reference evidence="7 8" key="1">
    <citation type="submission" date="2016-06" db="EMBL/GenBank/DDBJ databases">
        <title>Complete genome sequence of Streptomyces griseochromogenes ATCC 14511, the Blasticidin S producer.</title>
        <authorList>
            <person name="Wu L."/>
        </authorList>
    </citation>
    <scope>NUCLEOTIDE SEQUENCE [LARGE SCALE GENOMIC DNA]</scope>
    <source>
        <strain evidence="7 8">ATCC 14511</strain>
    </source>
</reference>
<evidence type="ECO:0000259" key="6">
    <source>
        <dbReference type="Pfam" id="PF13476"/>
    </source>
</evidence>
<evidence type="ECO:0000256" key="1">
    <source>
        <dbReference type="ARBA" id="ARBA00006930"/>
    </source>
</evidence>
<dbReference type="GO" id="GO:0016887">
    <property type="term" value="F:ATP hydrolysis activity"/>
    <property type="evidence" value="ECO:0007669"/>
    <property type="project" value="InterPro"/>
</dbReference>
<organism evidence="7 8">
    <name type="scientific">Streptomyces griseochromogenes</name>
    <dbReference type="NCBI Taxonomy" id="68214"/>
    <lineage>
        <taxon>Bacteria</taxon>
        <taxon>Bacillati</taxon>
        <taxon>Actinomycetota</taxon>
        <taxon>Actinomycetes</taxon>
        <taxon>Kitasatosporales</taxon>
        <taxon>Streptomycetaceae</taxon>
        <taxon>Streptomyces</taxon>
    </lineage>
</organism>
<evidence type="ECO:0000256" key="2">
    <source>
        <dbReference type="ARBA" id="ARBA00011322"/>
    </source>
</evidence>
<dbReference type="GO" id="GO:0006302">
    <property type="term" value="P:double-strand break repair"/>
    <property type="evidence" value="ECO:0007669"/>
    <property type="project" value="InterPro"/>
</dbReference>
<keyword evidence="7" id="KW-0378">Hydrolase</keyword>
<accession>A0A1B1B0X2</accession>
<dbReference type="InterPro" id="IPR038729">
    <property type="entry name" value="Rad50/SbcC_AAA"/>
</dbReference>
<feature type="coiled-coil region" evidence="4">
    <location>
        <begin position="389"/>
        <end position="416"/>
    </location>
</feature>
<evidence type="ECO:0000256" key="3">
    <source>
        <dbReference type="ARBA" id="ARBA00013368"/>
    </source>
</evidence>
<feature type="compositionally biased region" description="Basic and acidic residues" evidence="5">
    <location>
        <begin position="318"/>
        <end position="330"/>
    </location>
</feature>
<evidence type="ECO:0000256" key="5">
    <source>
        <dbReference type="SAM" id="MobiDB-lite"/>
    </source>
</evidence>
<keyword evidence="7" id="KW-0269">Exonuclease</keyword>